<gene>
    <name evidence="2" type="ORF">ABB27_14655</name>
</gene>
<dbReference type="Proteomes" id="UP000051863">
    <property type="component" value="Unassembled WGS sequence"/>
</dbReference>
<protein>
    <submittedName>
        <fullName evidence="2">Endopeptidase</fullName>
    </submittedName>
</protein>
<dbReference type="EMBL" id="LDJJ01000051">
    <property type="protein sequence ID" value="KRG65855.1"/>
    <property type="molecule type" value="Genomic_DNA"/>
</dbReference>
<sequence>MMRIITAIILVLVAVVVWQRGSVSIAHRAADNATAARDAANSERDSARAELAQANTVIATERANAAKANALAAQYEKDKADAQTASDRVVAGLRDGNLRLHQRWQAAVATSELSAATAAAALADDAAADRAESAGRIIGAAAACDAKVAGLQAFARLCAAGGVQ</sequence>
<dbReference type="AlphaFoldDB" id="A0A0R0C877"/>
<keyword evidence="3" id="KW-1185">Reference proteome</keyword>
<evidence type="ECO:0000313" key="3">
    <source>
        <dbReference type="Proteomes" id="UP000051863"/>
    </source>
</evidence>
<dbReference type="PATRIC" id="fig|405446.3.peg.2679"/>
<name>A0A0R0C877_9GAMM</name>
<evidence type="ECO:0000256" key="1">
    <source>
        <dbReference type="SAM" id="Coils"/>
    </source>
</evidence>
<keyword evidence="1" id="KW-0175">Coiled coil</keyword>
<evidence type="ECO:0000313" key="2">
    <source>
        <dbReference type="EMBL" id="KRG65855.1"/>
    </source>
</evidence>
<organism evidence="2 3">
    <name type="scientific">Stenotrophomonas terrae</name>
    <dbReference type="NCBI Taxonomy" id="405446"/>
    <lineage>
        <taxon>Bacteria</taxon>
        <taxon>Pseudomonadati</taxon>
        <taxon>Pseudomonadota</taxon>
        <taxon>Gammaproteobacteria</taxon>
        <taxon>Lysobacterales</taxon>
        <taxon>Lysobacteraceae</taxon>
        <taxon>Stenotrophomonas</taxon>
    </lineage>
</organism>
<feature type="coiled-coil region" evidence="1">
    <location>
        <begin position="30"/>
        <end position="85"/>
    </location>
</feature>
<comment type="caution">
    <text evidence="2">The sequence shown here is derived from an EMBL/GenBank/DDBJ whole genome shotgun (WGS) entry which is preliminary data.</text>
</comment>
<proteinExistence type="predicted"/>
<accession>A0A0R0C877</accession>
<dbReference type="OrthoDB" id="6046469at2"/>
<reference evidence="2 3" key="1">
    <citation type="submission" date="2015-05" db="EMBL/GenBank/DDBJ databases">
        <title>Genome sequencing and analysis of members of genus Stenotrophomonas.</title>
        <authorList>
            <person name="Patil P.P."/>
            <person name="Midha S."/>
            <person name="Patil P.B."/>
        </authorList>
    </citation>
    <scope>NUCLEOTIDE SEQUENCE [LARGE SCALE GENOMIC DNA]</scope>
    <source>
        <strain evidence="2 3">DSM 18941</strain>
    </source>
</reference>